<dbReference type="Proteomes" id="UP000262939">
    <property type="component" value="Unassembled WGS sequence"/>
</dbReference>
<dbReference type="EMBL" id="QVTD01000003">
    <property type="protein sequence ID" value="RFU65276.1"/>
    <property type="molecule type" value="Genomic_DNA"/>
</dbReference>
<proteinExistence type="predicted"/>
<dbReference type="GO" id="GO:0016747">
    <property type="term" value="F:acyltransferase activity, transferring groups other than amino-acyl groups"/>
    <property type="evidence" value="ECO:0007669"/>
    <property type="project" value="InterPro"/>
</dbReference>
<evidence type="ECO:0000313" key="2">
    <source>
        <dbReference type="EMBL" id="RFU65276.1"/>
    </source>
</evidence>
<keyword evidence="3" id="KW-1185">Reference proteome</keyword>
<dbReference type="SUPFAM" id="SSF55729">
    <property type="entry name" value="Acyl-CoA N-acyltransferases (Nat)"/>
    <property type="match status" value="1"/>
</dbReference>
<reference evidence="2 3" key="1">
    <citation type="submission" date="2018-08" db="EMBL/GenBank/DDBJ databases">
        <title>Bacillus chawlae sp. nov., Bacillus glennii sp. nov., and Bacillus saganii sp. nov. Isolated from the Vehicle Assembly Building at Kennedy Space Center where the Viking Spacecraft were Assembled.</title>
        <authorList>
            <person name="Seuylemezian A."/>
            <person name="Vaishampayan P."/>
        </authorList>
    </citation>
    <scope>NUCLEOTIDE SEQUENCE [LARGE SCALE GENOMIC DNA]</scope>
    <source>
        <strain evidence="2 3">V44-8</strain>
    </source>
</reference>
<accession>A0A372LI28</accession>
<organism evidence="2 3">
    <name type="scientific">Peribacillus glennii</name>
    <dbReference type="NCBI Taxonomy" id="2303991"/>
    <lineage>
        <taxon>Bacteria</taxon>
        <taxon>Bacillati</taxon>
        <taxon>Bacillota</taxon>
        <taxon>Bacilli</taxon>
        <taxon>Bacillales</taxon>
        <taxon>Bacillaceae</taxon>
        <taxon>Peribacillus</taxon>
    </lineage>
</organism>
<gene>
    <name evidence="2" type="ORF">D0466_05075</name>
</gene>
<name>A0A372LI28_9BACI</name>
<dbReference type="AlphaFoldDB" id="A0A372LI28"/>
<dbReference type="PROSITE" id="PS51186">
    <property type="entry name" value="GNAT"/>
    <property type="match status" value="1"/>
</dbReference>
<protein>
    <submittedName>
        <fullName evidence="2">N-acetyltransferase</fullName>
    </submittedName>
</protein>
<dbReference type="InterPro" id="IPR053144">
    <property type="entry name" value="Acetyltransferase_Butenolide"/>
</dbReference>
<comment type="caution">
    <text evidence="2">The sequence shown here is derived from an EMBL/GenBank/DDBJ whole genome shotgun (WGS) entry which is preliminary data.</text>
</comment>
<dbReference type="Gene3D" id="3.40.630.30">
    <property type="match status" value="1"/>
</dbReference>
<evidence type="ECO:0000259" key="1">
    <source>
        <dbReference type="PROSITE" id="PS51186"/>
    </source>
</evidence>
<dbReference type="InterPro" id="IPR016181">
    <property type="entry name" value="Acyl_CoA_acyltransferase"/>
</dbReference>
<dbReference type="InterPro" id="IPR000182">
    <property type="entry name" value="GNAT_dom"/>
</dbReference>
<dbReference type="PANTHER" id="PTHR43233">
    <property type="entry name" value="FAMILY N-ACETYLTRANSFERASE, PUTATIVE (AFU_ORTHOLOGUE AFUA_6G03350)-RELATED"/>
    <property type="match status" value="1"/>
</dbReference>
<feature type="domain" description="N-acetyltransferase" evidence="1">
    <location>
        <begin position="10"/>
        <end position="147"/>
    </location>
</feature>
<dbReference type="RefSeq" id="WP_117321451.1">
    <property type="nucleotide sequence ID" value="NZ_QVTD01000003.1"/>
</dbReference>
<evidence type="ECO:0000313" key="3">
    <source>
        <dbReference type="Proteomes" id="UP000262939"/>
    </source>
</evidence>
<dbReference type="PANTHER" id="PTHR43233:SF1">
    <property type="entry name" value="FAMILY N-ACETYLTRANSFERASE, PUTATIVE (AFU_ORTHOLOGUE AFUA_6G03350)-RELATED"/>
    <property type="match status" value="1"/>
</dbReference>
<dbReference type="CDD" id="cd04301">
    <property type="entry name" value="NAT_SF"/>
    <property type="match status" value="1"/>
</dbReference>
<sequence length="157" mass="18054">MTEWKQNGFIISTNKNQLDIDTIFHFLCNDSYWAKGVSRQTVEKSINNSMLCFGIYKEGLNESWEQVGFARVITDLTTLAYLCDVFILPAYRGLGLSKWLVKTIINYPELQGVRRFMLATFDAHSLYSKFGFEQLDTPERFMQITGNKIGVPAETEN</sequence>
<dbReference type="OrthoDB" id="3216107at2"/>
<dbReference type="Pfam" id="PF00583">
    <property type="entry name" value="Acetyltransf_1"/>
    <property type="match status" value="1"/>
</dbReference>
<keyword evidence="2" id="KW-0808">Transferase</keyword>